<dbReference type="GO" id="GO:0042158">
    <property type="term" value="P:lipoprotein biosynthetic process"/>
    <property type="evidence" value="ECO:0007669"/>
    <property type="project" value="UniProtKB-UniRule"/>
</dbReference>
<feature type="binding site" evidence="7">
    <location>
        <position position="142"/>
    </location>
    <ligand>
        <name>a 1,2-diacyl-sn-glycero-3-phospho-(1'-sn-glycerol)</name>
        <dbReference type="ChEBI" id="CHEBI:64716"/>
    </ligand>
</feature>
<feature type="transmembrane region" description="Helical" evidence="7">
    <location>
        <begin position="177"/>
        <end position="195"/>
    </location>
</feature>
<dbReference type="RefSeq" id="WP_151115275.1">
    <property type="nucleotide sequence ID" value="NZ_CP042582.1"/>
</dbReference>
<dbReference type="HAMAP" id="MF_01147">
    <property type="entry name" value="Lgt"/>
    <property type="match status" value="1"/>
</dbReference>
<evidence type="ECO:0000256" key="5">
    <source>
        <dbReference type="ARBA" id="ARBA00022989"/>
    </source>
</evidence>
<feature type="transmembrane region" description="Helical" evidence="7">
    <location>
        <begin position="234"/>
        <end position="258"/>
    </location>
</feature>
<dbReference type="GO" id="GO:0005886">
    <property type="term" value="C:plasma membrane"/>
    <property type="evidence" value="ECO:0007669"/>
    <property type="project" value="UniProtKB-SubCell"/>
</dbReference>
<gene>
    <name evidence="7 8" type="primary">lgt</name>
    <name evidence="8" type="ORF">FRZ61_09530</name>
</gene>
<organism evidence="8 9">
    <name type="scientific">Hypericibacter adhaerens</name>
    <dbReference type="NCBI Taxonomy" id="2602016"/>
    <lineage>
        <taxon>Bacteria</taxon>
        <taxon>Pseudomonadati</taxon>
        <taxon>Pseudomonadota</taxon>
        <taxon>Alphaproteobacteria</taxon>
        <taxon>Rhodospirillales</taxon>
        <taxon>Dongiaceae</taxon>
        <taxon>Hypericibacter</taxon>
    </lineage>
</organism>
<keyword evidence="9" id="KW-1185">Reference proteome</keyword>
<name>A0A5J6MV64_9PROT</name>
<dbReference type="PANTHER" id="PTHR30589:SF0">
    <property type="entry name" value="PHOSPHATIDYLGLYCEROL--PROLIPOPROTEIN DIACYLGLYCERYL TRANSFERASE"/>
    <property type="match status" value="1"/>
</dbReference>
<dbReference type="GO" id="GO:0008961">
    <property type="term" value="F:phosphatidylglycerol-prolipoprotein diacylglyceryl transferase activity"/>
    <property type="evidence" value="ECO:0007669"/>
    <property type="project" value="UniProtKB-UniRule"/>
</dbReference>
<comment type="similarity">
    <text evidence="1 7">Belongs to the Lgt family.</text>
</comment>
<dbReference type="EMBL" id="CP042582">
    <property type="protein sequence ID" value="QEX21033.1"/>
    <property type="molecule type" value="Genomic_DNA"/>
</dbReference>
<dbReference type="KEGG" id="hadh:FRZ61_09530"/>
<protein>
    <recommendedName>
        <fullName evidence="7">Phosphatidylglycerol--prolipoprotein diacylglyceryl transferase</fullName>
        <ecNumber evidence="7">2.5.1.145</ecNumber>
    </recommendedName>
</protein>
<keyword evidence="8" id="KW-0449">Lipoprotein</keyword>
<dbReference type="OrthoDB" id="871140at2"/>
<keyword evidence="4 7" id="KW-0812">Transmembrane</keyword>
<accession>A0A5J6MV64</accession>
<dbReference type="InterPro" id="IPR001640">
    <property type="entry name" value="Lgt"/>
</dbReference>
<proteinExistence type="inferred from homology"/>
<dbReference type="UniPathway" id="UPA00664"/>
<evidence type="ECO:0000256" key="1">
    <source>
        <dbReference type="ARBA" id="ARBA00007150"/>
    </source>
</evidence>
<evidence type="ECO:0000256" key="3">
    <source>
        <dbReference type="ARBA" id="ARBA00022679"/>
    </source>
</evidence>
<evidence type="ECO:0000313" key="9">
    <source>
        <dbReference type="Proteomes" id="UP000325797"/>
    </source>
</evidence>
<feature type="transmembrane region" description="Helical" evidence="7">
    <location>
        <begin position="99"/>
        <end position="116"/>
    </location>
</feature>
<comment type="catalytic activity">
    <reaction evidence="7">
        <text>L-cysteinyl-[prolipoprotein] + a 1,2-diacyl-sn-glycero-3-phospho-(1'-sn-glycerol) = an S-1,2-diacyl-sn-glyceryl-L-cysteinyl-[prolipoprotein] + sn-glycerol 1-phosphate + H(+)</text>
        <dbReference type="Rhea" id="RHEA:56712"/>
        <dbReference type="Rhea" id="RHEA-COMP:14679"/>
        <dbReference type="Rhea" id="RHEA-COMP:14680"/>
        <dbReference type="ChEBI" id="CHEBI:15378"/>
        <dbReference type="ChEBI" id="CHEBI:29950"/>
        <dbReference type="ChEBI" id="CHEBI:57685"/>
        <dbReference type="ChEBI" id="CHEBI:64716"/>
        <dbReference type="ChEBI" id="CHEBI:140658"/>
        <dbReference type="EC" id="2.5.1.145"/>
    </reaction>
</comment>
<dbReference type="PANTHER" id="PTHR30589">
    <property type="entry name" value="PROLIPOPROTEIN DIACYLGLYCERYL TRANSFERASE"/>
    <property type="match status" value="1"/>
</dbReference>
<evidence type="ECO:0000256" key="7">
    <source>
        <dbReference type="HAMAP-Rule" id="MF_01147"/>
    </source>
</evidence>
<dbReference type="NCBIfam" id="TIGR00544">
    <property type="entry name" value="lgt"/>
    <property type="match status" value="1"/>
</dbReference>
<sequence>MLSAILYPHLDPVLLQIGPFAIRWYALAYVIGLIAGWRYCVWLGSLPPMPLGRALFDDFLVWAVLGVILGGRLGYVIFYNAGEYLADPLKIFEVWHGGMSFHGGLVGVILAMILFARSRGLPFFALADVIACATPIGLFFGRLANYNNGELFGRVSDVPWAMIFDRGGPEPRHPSQLYEAALEGIVLFLVLLYFARFTPARGKLGLLSGIFLTGYGLCRFFVEFFREPDPQLGFLTFGTTMGQLLSLPMIAIGVIFILRAKPAPQSQ</sequence>
<keyword evidence="2 7" id="KW-1003">Cell membrane</keyword>
<evidence type="ECO:0000256" key="6">
    <source>
        <dbReference type="ARBA" id="ARBA00023136"/>
    </source>
</evidence>
<comment type="function">
    <text evidence="7">Catalyzes the transfer of the diacylglyceryl group from phosphatidylglycerol to the sulfhydryl group of the N-terminal cysteine of a prolipoprotein, the first step in the formation of mature lipoproteins.</text>
</comment>
<keyword evidence="3 7" id="KW-0808">Transferase</keyword>
<reference evidence="8 9" key="1">
    <citation type="submission" date="2019-08" db="EMBL/GenBank/DDBJ databases">
        <title>Hyperibacter terrae gen. nov., sp. nov. and Hyperibacter viscosus sp. nov., two new members in the family Rhodospirillaceae isolated from the rhizosphere of Hypericum perforatum.</title>
        <authorList>
            <person name="Noviana Z."/>
        </authorList>
    </citation>
    <scope>NUCLEOTIDE SEQUENCE [LARGE SCALE GENOMIC DNA]</scope>
    <source>
        <strain evidence="8 9">R5959</strain>
    </source>
</reference>
<feature type="transmembrane region" description="Helical" evidence="7">
    <location>
        <begin position="123"/>
        <end position="144"/>
    </location>
</feature>
<comment type="pathway">
    <text evidence="7">Protein modification; lipoprotein biosynthesis (diacylglyceryl transfer).</text>
</comment>
<dbReference type="EC" id="2.5.1.145" evidence="7"/>
<dbReference type="Proteomes" id="UP000325797">
    <property type="component" value="Chromosome"/>
</dbReference>
<evidence type="ECO:0000256" key="4">
    <source>
        <dbReference type="ARBA" id="ARBA00022692"/>
    </source>
</evidence>
<feature type="transmembrane region" description="Helical" evidence="7">
    <location>
        <begin position="204"/>
        <end position="222"/>
    </location>
</feature>
<dbReference type="AlphaFoldDB" id="A0A5J6MV64"/>
<evidence type="ECO:0000313" key="8">
    <source>
        <dbReference type="EMBL" id="QEX21033.1"/>
    </source>
</evidence>
<keyword evidence="5 7" id="KW-1133">Transmembrane helix</keyword>
<evidence type="ECO:0000256" key="2">
    <source>
        <dbReference type="ARBA" id="ARBA00022475"/>
    </source>
</evidence>
<comment type="subcellular location">
    <subcellularLocation>
        <location evidence="7">Cell membrane</location>
        <topology evidence="7">Multi-pass membrane protein</topology>
    </subcellularLocation>
</comment>
<feature type="transmembrane region" description="Helical" evidence="7">
    <location>
        <begin position="59"/>
        <end position="79"/>
    </location>
</feature>
<feature type="transmembrane region" description="Helical" evidence="7">
    <location>
        <begin position="20"/>
        <end position="39"/>
    </location>
</feature>
<keyword evidence="6 7" id="KW-0472">Membrane</keyword>
<dbReference type="Pfam" id="PF01790">
    <property type="entry name" value="LGT"/>
    <property type="match status" value="1"/>
</dbReference>